<organism evidence="1 2">
    <name type="scientific">Candidatus Roizmanbacteria bacterium RIFCSPHIGHO2_02_FULL_39_9</name>
    <dbReference type="NCBI Taxonomy" id="1802040"/>
    <lineage>
        <taxon>Bacteria</taxon>
        <taxon>Candidatus Roizmaniibacteriota</taxon>
    </lineage>
</organism>
<evidence type="ECO:0008006" key="3">
    <source>
        <dbReference type="Google" id="ProtNLM"/>
    </source>
</evidence>
<accession>A0A1F7HCG1</accession>
<gene>
    <name evidence="1" type="ORF">A3C28_04480</name>
</gene>
<sequence length="256" mass="29384">MSVIQGRKNIQTNQISFGIKMSLDCKIPLAKTKLLFYNYYHMSSISQTESQFILENKPYLTKAEMATLLDKEGRNLDKKILQLLKKGSLLSLKKGFYSSKEYIEKQPPQAREYLANILYYPSYLSLEYALAKEGLIPEAVYVYTSIALKPTQTFTNSLGTFIYRSIKPDLFSGYTSTRFTENYQIKIASRAKALFDLLYLKVLPVTSSGKRQVIADLRINWSLVNIDDLREFQGYVEASQSPKMKQVSRIVSKQIL</sequence>
<dbReference type="Proteomes" id="UP000178597">
    <property type="component" value="Unassembled WGS sequence"/>
</dbReference>
<proteinExistence type="predicted"/>
<name>A0A1F7HCG1_9BACT</name>
<reference evidence="1 2" key="1">
    <citation type="journal article" date="2016" name="Nat. Commun.">
        <title>Thousands of microbial genomes shed light on interconnected biogeochemical processes in an aquifer system.</title>
        <authorList>
            <person name="Anantharaman K."/>
            <person name="Brown C.T."/>
            <person name="Hug L.A."/>
            <person name="Sharon I."/>
            <person name="Castelle C.J."/>
            <person name="Probst A.J."/>
            <person name="Thomas B.C."/>
            <person name="Singh A."/>
            <person name="Wilkins M.J."/>
            <person name="Karaoz U."/>
            <person name="Brodie E.L."/>
            <person name="Williams K.H."/>
            <person name="Hubbard S.S."/>
            <person name="Banfield J.F."/>
        </authorList>
    </citation>
    <scope>NUCLEOTIDE SEQUENCE [LARGE SCALE GENOMIC DNA]</scope>
</reference>
<dbReference type="STRING" id="1802040.A3C28_04480"/>
<comment type="caution">
    <text evidence="1">The sequence shown here is derived from an EMBL/GenBank/DDBJ whole genome shotgun (WGS) entry which is preliminary data.</text>
</comment>
<evidence type="ECO:0000313" key="2">
    <source>
        <dbReference type="Proteomes" id="UP000178597"/>
    </source>
</evidence>
<protein>
    <recommendedName>
        <fullName evidence="3">AbiEi antitoxin C-terminal domain-containing protein</fullName>
    </recommendedName>
</protein>
<dbReference type="AlphaFoldDB" id="A0A1F7HCG1"/>
<evidence type="ECO:0000313" key="1">
    <source>
        <dbReference type="EMBL" id="OGK28422.1"/>
    </source>
</evidence>
<dbReference type="EMBL" id="MFZP01000006">
    <property type="protein sequence ID" value="OGK28422.1"/>
    <property type="molecule type" value="Genomic_DNA"/>
</dbReference>